<organism evidence="2 3">
    <name type="scientific">Gordonia desulfuricans</name>
    <dbReference type="NCBI Taxonomy" id="89051"/>
    <lineage>
        <taxon>Bacteria</taxon>
        <taxon>Bacillati</taxon>
        <taxon>Actinomycetota</taxon>
        <taxon>Actinomycetes</taxon>
        <taxon>Mycobacteriales</taxon>
        <taxon>Gordoniaceae</taxon>
        <taxon>Gordonia</taxon>
    </lineage>
</organism>
<dbReference type="Proteomes" id="UP000466307">
    <property type="component" value="Unassembled WGS sequence"/>
</dbReference>
<evidence type="ECO:0000313" key="3">
    <source>
        <dbReference type="Proteomes" id="UP000466307"/>
    </source>
</evidence>
<comment type="caution">
    <text evidence="2">The sequence shown here is derived from an EMBL/GenBank/DDBJ whole genome shotgun (WGS) entry which is preliminary data.</text>
</comment>
<evidence type="ECO:0000256" key="1">
    <source>
        <dbReference type="SAM" id="MobiDB-lite"/>
    </source>
</evidence>
<reference evidence="2 3" key="1">
    <citation type="submission" date="2020-01" db="EMBL/GenBank/DDBJ databases">
        <title>Investigation of new actinobacteria for the biodesulphurisation of diesel fuel.</title>
        <authorList>
            <person name="Athi Narayanan S.M."/>
        </authorList>
    </citation>
    <scope>NUCLEOTIDE SEQUENCE [LARGE SCALE GENOMIC DNA]</scope>
    <source>
        <strain evidence="2 3">213E</strain>
    </source>
</reference>
<protein>
    <submittedName>
        <fullName evidence="2">Uncharacterized protein</fullName>
    </submittedName>
</protein>
<sequence length="59" mass="7081">MTRRPVGESAKARRNARRSRHRDEVFGNDLPDTTQDERGEDHNSISRSWYEEQRPPHYE</sequence>
<accession>A0A7K3LWD4</accession>
<name>A0A7K3LWD4_9ACTN</name>
<feature type="region of interest" description="Disordered" evidence="1">
    <location>
        <begin position="1"/>
        <end position="59"/>
    </location>
</feature>
<evidence type="ECO:0000313" key="2">
    <source>
        <dbReference type="EMBL" id="NDK92588.1"/>
    </source>
</evidence>
<gene>
    <name evidence="2" type="ORF">GYA93_24030</name>
</gene>
<dbReference type="AlphaFoldDB" id="A0A7K3LWD4"/>
<feature type="compositionally biased region" description="Basic and acidic residues" evidence="1">
    <location>
        <begin position="35"/>
        <end position="59"/>
    </location>
</feature>
<proteinExistence type="predicted"/>
<dbReference type="EMBL" id="JAADZU010000144">
    <property type="protein sequence ID" value="NDK92588.1"/>
    <property type="molecule type" value="Genomic_DNA"/>
</dbReference>
<keyword evidence="3" id="KW-1185">Reference proteome</keyword>